<name>A0A6L3B2Q7_AZOBR</name>
<sequence>MATTIRPIRSDADHERALAEVRRLWGAEPGSPEADALEVLAVLIDDYERTRWPIERVDAVAAIEAHLATTGLGLGDLAELVGSEDDAAEILGRRRRLTIDMAARLSSEWGLPADWLIQPYELAAGQDGSSG</sequence>
<dbReference type="EMBL" id="QOKV01000005">
    <property type="protein sequence ID" value="KAA0686206.1"/>
    <property type="molecule type" value="Genomic_DNA"/>
</dbReference>
<dbReference type="RefSeq" id="WP_149164778.1">
    <property type="nucleotide sequence ID" value="NZ_QOKV01000005.1"/>
</dbReference>
<reference evidence="1 2" key="1">
    <citation type="submission" date="2018-07" db="EMBL/GenBank/DDBJ databases">
        <title>Genome sequence of Roseomonas fauriae ATCC 49958.</title>
        <authorList>
            <person name="Sant'Anna F.H."/>
            <person name="Baldani J.I."/>
            <person name="Zilli J.E."/>
            <person name="Reis V.M."/>
            <person name="Hartmann A."/>
            <person name="Cruz L."/>
            <person name="de Souza E.M."/>
            <person name="de Oliveira Pedrosa F."/>
            <person name="Passaglia L.M.P."/>
        </authorList>
    </citation>
    <scope>NUCLEOTIDE SEQUENCE [LARGE SCALE GENOMIC DNA]</scope>
    <source>
        <strain evidence="1 2">ATCC 49958</strain>
    </source>
</reference>
<dbReference type="AlphaFoldDB" id="A0A6L3B2Q7"/>
<dbReference type="Proteomes" id="UP000476837">
    <property type="component" value="Unassembled WGS sequence"/>
</dbReference>
<evidence type="ECO:0000313" key="1">
    <source>
        <dbReference type="EMBL" id="KAA0686206.1"/>
    </source>
</evidence>
<accession>A0A6L3B2Q7</accession>
<organism evidence="1 2">
    <name type="scientific">Azospirillum brasilense</name>
    <dbReference type="NCBI Taxonomy" id="192"/>
    <lineage>
        <taxon>Bacteria</taxon>
        <taxon>Pseudomonadati</taxon>
        <taxon>Pseudomonadota</taxon>
        <taxon>Alphaproteobacteria</taxon>
        <taxon>Rhodospirillales</taxon>
        <taxon>Azospirillaceae</taxon>
        <taxon>Azospirillum</taxon>
    </lineage>
</organism>
<comment type="caution">
    <text evidence="1">The sequence shown here is derived from an EMBL/GenBank/DDBJ whole genome shotgun (WGS) entry which is preliminary data.</text>
</comment>
<gene>
    <name evidence="1" type="ORF">DS837_10945</name>
</gene>
<evidence type="ECO:0000313" key="2">
    <source>
        <dbReference type="Proteomes" id="UP000476837"/>
    </source>
</evidence>
<proteinExistence type="predicted"/>
<protein>
    <submittedName>
        <fullName evidence="1">Transcriptional regulator</fullName>
    </submittedName>
</protein>